<dbReference type="Proteomes" id="UP000238415">
    <property type="component" value="Unassembled WGS sequence"/>
</dbReference>
<keyword evidence="2" id="KW-0282">Flagellum</keyword>
<dbReference type="Pfam" id="PF07195">
    <property type="entry name" value="FliD_C"/>
    <property type="match status" value="1"/>
</dbReference>
<feature type="domain" description="Flagellar hook-associated protein 2 C-terminal" evidence="1">
    <location>
        <begin position="114"/>
        <end position="186"/>
    </location>
</feature>
<proteinExistence type="predicted"/>
<evidence type="ECO:0000259" key="1">
    <source>
        <dbReference type="Pfam" id="PF07195"/>
    </source>
</evidence>
<dbReference type="InterPro" id="IPR010809">
    <property type="entry name" value="FliD_C"/>
</dbReference>
<dbReference type="GO" id="GO:0009421">
    <property type="term" value="C:bacterial-type flagellum filament cap"/>
    <property type="evidence" value="ECO:0007669"/>
    <property type="project" value="InterPro"/>
</dbReference>
<keyword evidence="2" id="KW-0969">Cilium</keyword>
<dbReference type="GO" id="GO:0071973">
    <property type="term" value="P:bacterial-type flagellum-dependent cell motility"/>
    <property type="evidence" value="ECO:0007669"/>
    <property type="project" value="TreeGrafter"/>
</dbReference>
<evidence type="ECO:0000313" key="3">
    <source>
        <dbReference type="Proteomes" id="UP000238415"/>
    </source>
</evidence>
<comment type="caution">
    <text evidence="2">The sequence shown here is derived from an EMBL/GenBank/DDBJ whole genome shotgun (WGS) entry which is preliminary data.</text>
</comment>
<dbReference type="PANTHER" id="PTHR30288:SF0">
    <property type="entry name" value="FLAGELLAR HOOK-ASSOCIATED PROTEIN 2"/>
    <property type="match status" value="1"/>
</dbReference>
<reference evidence="2 3" key="1">
    <citation type="submission" date="2018-03" db="EMBL/GenBank/DDBJ databases">
        <title>Genome sequence of Moorella humiferrea DSM 23265.</title>
        <authorList>
            <person name="Poehlein A."/>
            <person name="Daniel R."/>
        </authorList>
    </citation>
    <scope>NUCLEOTIDE SEQUENCE [LARGE SCALE GENOMIC DNA]</scope>
    <source>
        <strain evidence="2 3">DSM 23265</strain>
    </source>
</reference>
<dbReference type="PANTHER" id="PTHR30288">
    <property type="entry name" value="FLAGELLAR CAP/ASSEMBLY PROTEIN FLID"/>
    <property type="match status" value="1"/>
</dbReference>
<protein>
    <submittedName>
        <fullName evidence="2">Flagellar hook-associated protein 2</fullName>
    </submittedName>
</protein>
<accession>A0A2T0AQP9</accession>
<evidence type="ECO:0000313" key="2">
    <source>
        <dbReference type="EMBL" id="PRR71637.1"/>
    </source>
</evidence>
<dbReference type="GO" id="GO:0007155">
    <property type="term" value="P:cell adhesion"/>
    <property type="evidence" value="ECO:0007669"/>
    <property type="project" value="InterPro"/>
</dbReference>
<name>A0A2T0AQP9_9FIRM</name>
<keyword evidence="3" id="KW-1185">Reference proteome</keyword>
<gene>
    <name evidence="2" type="primary">fliD_1</name>
    <name evidence="2" type="ORF">MOHU_16210</name>
</gene>
<dbReference type="AlphaFoldDB" id="A0A2T0AQP9"/>
<dbReference type="EMBL" id="PVXM01000033">
    <property type="protein sequence ID" value="PRR71637.1"/>
    <property type="molecule type" value="Genomic_DNA"/>
</dbReference>
<organism evidence="2 3">
    <name type="scientific">Neomoorella humiferrea</name>
    <dbReference type="NCBI Taxonomy" id="676965"/>
    <lineage>
        <taxon>Bacteria</taxon>
        <taxon>Bacillati</taxon>
        <taxon>Bacillota</taxon>
        <taxon>Clostridia</taxon>
        <taxon>Neomoorellales</taxon>
        <taxon>Neomoorellaceae</taxon>
        <taxon>Neomoorella</taxon>
    </lineage>
</organism>
<sequence>MDTTPPYSDYTLLTLCPTNRGRVTFNLQAGGKTYAISFTVNPGDTNLTVLTNMANAINATGAPVNANVATDTVAGTSRLVLTANNTGTSNAFTLTDVTGNAVAYTEANTVSVAAANASYTLNGVPYTSESNTIYLDNRRLTLNLLGPVTGATITVTPDTQAISNAINNFVTAYNNLVTFTAQNSQYISPQLLSILKQSYSYQASNLAAIGVTQNPDGTLAVNQTVLTSALQNNLGLVETTFSGVNGLAVTAGFNAQKISTSPLTTFANPLPQLNTTYLPPYNWWGLINTASLWSVLLPPGSFFNQLV</sequence>
<keyword evidence="2" id="KW-0966">Cell projection</keyword>
<dbReference type="InterPro" id="IPR040026">
    <property type="entry name" value="FliD"/>
</dbReference>